<dbReference type="PROSITE" id="PS00137">
    <property type="entry name" value="SUBTILASE_HIS"/>
    <property type="match status" value="1"/>
</dbReference>
<dbReference type="InterPro" id="IPR050131">
    <property type="entry name" value="Peptidase_S8_subtilisin-like"/>
</dbReference>
<evidence type="ECO:0000259" key="5">
    <source>
        <dbReference type="Pfam" id="PF00082"/>
    </source>
</evidence>
<dbReference type="PROSITE" id="PS51892">
    <property type="entry name" value="SUBTILASE"/>
    <property type="match status" value="1"/>
</dbReference>
<dbReference type="InterPro" id="IPR023828">
    <property type="entry name" value="Peptidase_S8_Ser-AS"/>
</dbReference>
<accession>A0A2L0UZX3</accession>
<dbReference type="Proteomes" id="UP000223025">
    <property type="component" value="Segment"/>
</dbReference>
<dbReference type="PANTHER" id="PTHR43806:SF11">
    <property type="entry name" value="CEREVISIN-RELATED"/>
    <property type="match status" value="1"/>
</dbReference>
<sequence length="1251" mass="139372">MNNYIIHTADEKSSLQIAKYVKYKYGIVVNGWKNIPTLLTISCTSDIVDELNGKRGILKIEKNTSVRPQENKLYKIEFASGTDFNDVLKQIVVDLDVSPFTEDEINLLVSLNDDQLEFINDNLTNAPYDLIVSIQETYRKEFVRTQPTDQTNWGLNRIHHKRATKFGTIKATKNGAGVNMFIVDSGILMNHSEFVGRIDQSLSYDAFREIGDPLYGYPDDGNIYLYGVDDHGTHVASIAAGLNVGVAFGSTIIPVRVLSNQYNTGLIQLIDAVDWIIETHQTLGKPSVVNMSFIVETPEISSTVEVLTSSLIAAGVILVVSAGNQKTDAFFISPANAGSRRVVSTQANGAVIDTLYDPSIKPIVVSASGTITSTRDTVWANGNYGEVVDIFAPGENIYGASLYYSDDIPDFTKERYDIKTGTSMAAPFVSGVAALYLEQNPSLTNDELRKILIDDSTKNIFSLLETINPRIDYDYFDANGDKLTILNTNVQSPNRMLYIWHVLTDFVWDDFSIEMNEQSYLTYDVPVYCTDYYGEFHQSLYTVSDIEDVIPVGINVHTGFELVSENGAYKTYKSPAVLDISTPNLVNDTTSTFMLAATDNRIISYKRFNILVKNVPTPPVWVSPDTGKLLSYNIKKGDILNQSIISFVVSQEDNLPITFSMSPISGSLPPGIVLSQNGNVGYLEGIVGAIPYTSSTTLYEFVIRATASNGLIAERYFSLTGEYVNEYHKFVDIWLSSLFEIDPVNYPGVLELPVAGQGNSYSTLIEVENPDNDYLEYTIHPITEIIPGAGVFNGELPTELRIDSNGNLRGIVDPAEELGTYYFIIEVTDPHGYSISQKFAIIVREEISTISDGDQILWITPAGEIGRLFETYPSYCYVEAKSASGAPITYTLAPGSGDLPAGLDLDAETGLIKGKAPLVEADVTYTFTIRARVGSRYVDRIFSIRVIDIYDNVAIMNVRANVTGYQRIDLGTFAWSNNSFDRTKIFRLTDPNFGLPKEQYLYIVNGLNTATDAKIMDFLDDYHLRMNLILGPLKTVSVYEPETNKHIYDVVYISIVDQMRKAGGFDNGAEQQLLEVQKNPYDVDYYNENTGNQRYFPNSLENVRQDFINTSDNRDAPGLANNEGLPLWMRSIGGYEPGIILAYAQPGYGRTILNAIVNTGYNEKIIGTIFEVDRYYISKFEEGVSTQFDVVNGVPTTHFDDPNIPAWNNEDFSMYSQATIFDLSTVELGKYYKFPKDDKNILADRAANQHR</sequence>
<dbReference type="PRINTS" id="PR00723">
    <property type="entry name" value="SUBTILISIN"/>
</dbReference>
<dbReference type="Gene3D" id="3.40.50.200">
    <property type="entry name" value="Peptidase S8/S53 domain"/>
    <property type="match status" value="1"/>
</dbReference>
<evidence type="ECO:0000313" key="6">
    <source>
        <dbReference type="EMBL" id="AUZ95088.1"/>
    </source>
</evidence>
<dbReference type="KEGG" id="vg:40088332"/>
<dbReference type="SUPFAM" id="SSF52743">
    <property type="entry name" value="Subtilisin-like"/>
    <property type="match status" value="1"/>
</dbReference>
<organism evidence="6 7">
    <name type="scientific">Agrobacterium phage Atu_ph07</name>
    <dbReference type="NCBI Taxonomy" id="2024264"/>
    <lineage>
        <taxon>Viruses</taxon>
        <taxon>Duplodnaviria</taxon>
        <taxon>Heunggongvirae</taxon>
        <taxon>Uroviricota</taxon>
        <taxon>Caudoviricetes</taxon>
        <taxon>Polybotosvirus</taxon>
        <taxon>Polybotosvirus Atuph07</taxon>
    </lineage>
</organism>
<evidence type="ECO:0000256" key="3">
    <source>
        <dbReference type="ARBA" id="ARBA00022801"/>
    </source>
</evidence>
<dbReference type="GO" id="GO:0005615">
    <property type="term" value="C:extracellular space"/>
    <property type="evidence" value="ECO:0007669"/>
    <property type="project" value="TreeGrafter"/>
</dbReference>
<evidence type="ECO:0000256" key="4">
    <source>
        <dbReference type="ARBA" id="ARBA00022825"/>
    </source>
</evidence>
<dbReference type="Pfam" id="PF05345">
    <property type="entry name" value="He_PIG"/>
    <property type="match status" value="2"/>
</dbReference>
<dbReference type="InterPro" id="IPR000209">
    <property type="entry name" value="Peptidase_S8/S53_dom"/>
</dbReference>
<keyword evidence="3" id="KW-0378">Hydrolase</keyword>
<evidence type="ECO:0000256" key="2">
    <source>
        <dbReference type="ARBA" id="ARBA00022670"/>
    </source>
</evidence>
<evidence type="ECO:0000313" key="7">
    <source>
        <dbReference type="Proteomes" id="UP000223025"/>
    </source>
</evidence>
<dbReference type="Gene3D" id="2.60.40.10">
    <property type="entry name" value="Immunoglobulins"/>
    <property type="match status" value="2"/>
</dbReference>
<dbReference type="GeneID" id="40088332"/>
<dbReference type="GO" id="GO:0006508">
    <property type="term" value="P:proteolysis"/>
    <property type="evidence" value="ECO:0007669"/>
    <property type="project" value="UniProtKB-KW"/>
</dbReference>
<dbReference type="InterPro" id="IPR015500">
    <property type="entry name" value="Peptidase_S8_subtilisin-rel"/>
</dbReference>
<dbReference type="InterPro" id="IPR036852">
    <property type="entry name" value="Peptidase_S8/S53_dom_sf"/>
</dbReference>
<dbReference type="Pfam" id="PF00082">
    <property type="entry name" value="Peptidase_S8"/>
    <property type="match status" value="1"/>
</dbReference>
<evidence type="ECO:0000256" key="1">
    <source>
        <dbReference type="ARBA" id="ARBA00011073"/>
    </source>
</evidence>
<dbReference type="PANTHER" id="PTHR43806">
    <property type="entry name" value="PEPTIDASE S8"/>
    <property type="match status" value="1"/>
</dbReference>
<comment type="similarity">
    <text evidence="1">Belongs to the peptidase S8 family.</text>
</comment>
<dbReference type="InterPro" id="IPR022398">
    <property type="entry name" value="Peptidase_S8_His-AS"/>
</dbReference>
<dbReference type="InterPro" id="IPR013783">
    <property type="entry name" value="Ig-like_fold"/>
</dbReference>
<dbReference type="GO" id="GO:0004252">
    <property type="term" value="F:serine-type endopeptidase activity"/>
    <property type="evidence" value="ECO:0007669"/>
    <property type="project" value="InterPro"/>
</dbReference>
<reference evidence="6 7" key="1">
    <citation type="submission" date="2017-06" db="EMBL/GenBank/DDBJ databases">
        <authorList>
            <person name="Kim H.J."/>
            <person name="Triplett B.A."/>
        </authorList>
    </citation>
    <scope>NUCLEOTIDE SEQUENCE [LARGE SCALE GENOMIC DNA]</scope>
</reference>
<proteinExistence type="inferred from homology"/>
<dbReference type="EMBL" id="MF403008">
    <property type="protein sequence ID" value="AUZ95088.1"/>
    <property type="molecule type" value="Genomic_DNA"/>
</dbReference>
<keyword evidence="2" id="KW-0645">Protease</keyword>
<feature type="domain" description="Peptidase S8/S53" evidence="5">
    <location>
        <begin position="177"/>
        <end position="459"/>
    </location>
</feature>
<dbReference type="PROSITE" id="PS00138">
    <property type="entry name" value="SUBTILASE_SER"/>
    <property type="match status" value="1"/>
</dbReference>
<dbReference type="RefSeq" id="YP_009611994.1">
    <property type="nucleotide sequence ID" value="NC_042013.1"/>
</dbReference>
<protein>
    <submittedName>
        <fullName evidence="6">Extracellular serine proteinase</fullName>
    </submittedName>
</protein>
<keyword evidence="4" id="KW-0720">Serine protease</keyword>
<keyword evidence="7" id="KW-1185">Reference proteome</keyword>
<name>A0A2L0UZX3_9CAUD</name>